<reference evidence="12 13" key="1">
    <citation type="submission" date="2019-03" db="EMBL/GenBank/DDBJ databases">
        <title>Genomic Encyclopedia of Type Strains, Phase IV (KMG-IV): sequencing the most valuable type-strain genomes for metagenomic binning, comparative biology and taxonomic classification.</title>
        <authorList>
            <person name="Goeker M."/>
        </authorList>
    </citation>
    <scope>NUCLEOTIDE SEQUENCE [LARGE SCALE GENOMIC DNA]</scope>
    <source>
        <strain evidence="12 13">DSM 103426</strain>
    </source>
</reference>
<dbReference type="AlphaFoldDB" id="A0A4R3JQE7"/>
<name>A0A4R3JQE7_9FIRM</name>
<gene>
    <name evidence="12" type="ORF">EDD74_10548</name>
</gene>
<feature type="signal peptide" evidence="10">
    <location>
        <begin position="1"/>
        <end position="25"/>
    </location>
</feature>
<comment type="function">
    <text evidence="1">Part of the ABC transporter complex GsiABCD involved in glutathione import. Binds glutathione.</text>
</comment>
<dbReference type="SUPFAM" id="SSF53850">
    <property type="entry name" value="Periplasmic binding protein-like II"/>
    <property type="match status" value="1"/>
</dbReference>
<dbReference type="InterPro" id="IPR000914">
    <property type="entry name" value="SBP_5_dom"/>
</dbReference>
<feature type="domain" description="Solute-binding protein family 5" evidence="11">
    <location>
        <begin position="97"/>
        <end position="455"/>
    </location>
</feature>
<feature type="region of interest" description="Disordered" evidence="9">
    <location>
        <begin position="28"/>
        <end position="51"/>
    </location>
</feature>
<feature type="compositionally biased region" description="Basic and acidic residues" evidence="9">
    <location>
        <begin position="33"/>
        <end position="44"/>
    </location>
</feature>
<evidence type="ECO:0000256" key="4">
    <source>
        <dbReference type="ARBA" id="ARBA00005695"/>
    </source>
</evidence>
<dbReference type="EMBL" id="SLZV01000005">
    <property type="protein sequence ID" value="TCS69062.1"/>
    <property type="molecule type" value="Genomic_DNA"/>
</dbReference>
<dbReference type="PIRSF" id="PIRSF002741">
    <property type="entry name" value="MppA"/>
    <property type="match status" value="1"/>
</dbReference>
<proteinExistence type="inferred from homology"/>
<dbReference type="Proteomes" id="UP000294613">
    <property type="component" value="Unassembled WGS sequence"/>
</dbReference>
<dbReference type="InterPro" id="IPR023765">
    <property type="entry name" value="SBP_5_CS"/>
</dbReference>
<evidence type="ECO:0000256" key="7">
    <source>
        <dbReference type="ARBA" id="ARBA00022729"/>
    </source>
</evidence>
<evidence type="ECO:0000256" key="8">
    <source>
        <dbReference type="ARBA" id="ARBA00022764"/>
    </source>
</evidence>
<evidence type="ECO:0000313" key="13">
    <source>
        <dbReference type="Proteomes" id="UP000294613"/>
    </source>
</evidence>
<evidence type="ECO:0000256" key="9">
    <source>
        <dbReference type="SAM" id="MobiDB-lite"/>
    </source>
</evidence>
<evidence type="ECO:0000256" key="3">
    <source>
        <dbReference type="ARBA" id="ARBA00004418"/>
    </source>
</evidence>
<dbReference type="PROSITE" id="PS01040">
    <property type="entry name" value="SBP_BACTERIAL_5"/>
    <property type="match status" value="1"/>
</dbReference>
<evidence type="ECO:0000259" key="11">
    <source>
        <dbReference type="Pfam" id="PF00496"/>
    </source>
</evidence>
<keyword evidence="6" id="KW-0813">Transport</keyword>
<comment type="similarity">
    <text evidence="4">Belongs to the bacterial solute-binding protein 5 family.</text>
</comment>
<dbReference type="Gene3D" id="3.10.105.10">
    <property type="entry name" value="Dipeptide-binding Protein, Domain 3"/>
    <property type="match status" value="1"/>
</dbReference>
<dbReference type="GO" id="GO:1904680">
    <property type="term" value="F:peptide transmembrane transporter activity"/>
    <property type="evidence" value="ECO:0007669"/>
    <property type="project" value="TreeGrafter"/>
</dbReference>
<dbReference type="PANTHER" id="PTHR30290">
    <property type="entry name" value="PERIPLASMIC BINDING COMPONENT OF ABC TRANSPORTER"/>
    <property type="match status" value="1"/>
</dbReference>
<sequence>MPQKGEKMKKKIALILTAMLTVSLAGCGGGNDKSSESKKDDTGKKAVSNVKSPDNDMVIAVQTDATHLDPHVSSNGNSNLVTNSMYETLLAFDENLEIQPLLAESWEMSEDGLSYTFKLREGVKFHDGEPFNAEAVVANWQRGKEDESLRLASSIKSWVNVTADSEYEVTITLDEPNNTFINKVTQVRMVSPKAIKEKGSDGLAKESAGTGPFKLADRVDGGYTKVVPNEDYWGEKSTLDSLTFQVVPEDGARIAMLQTGEADIIYPVPPIQVEKVENDKSVEVVNLNGLTYRYVTLNQNYKLDDGRQPLKDVKVRQAMNYAFDSKAYCEVVFQGYAKEPTSLFSEAVPYYSEQTPYSLDLEKAKSLMKEAGYEDGFPIDLWVDNTTLEMQGAEFVKQQLAEINIEVNVLPMESTTIADMTSAPENETEVEMWYVNWSPGSYDADGCMRSILHTEKFPPAGYNTAFYSNAEFDAALDKALVTTDEKEITESYAKAQEIAWEECPWMFLGCDNAIIGQKAYVTGVKYLPGGSLIVTNAGLNH</sequence>
<evidence type="ECO:0000256" key="1">
    <source>
        <dbReference type="ARBA" id="ARBA00003489"/>
    </source>
</evidence>
<evidence type="ECO:0000256" key="2">
    <source>
        <dbReference type="ARBA" id="ARBA00004193"/>
    </source>
</evidence>
<dbReference type="InterPro" id="IPR030678">
    <property type="entry name" value="Peptide/Ni-bd"/>
</dbReference>
<evidence type="ECO:0000313" key="12">
    <source>
        <dbReference type="EMBL" id="TCS69062.1"/>
    </source>
</evidence>
<dbReference type="PANTHER" id="PTHR30290:SF32">
    <property type="entry name" value="GLUTATHIONE-BINDING PROTEIN GSIB"/>
    <property type="match status" value="1"/>
</dbReference>
<feature type="chain" id="PRO_5039651165" description="Glutathione-binding protein GsiB" evidence="10">
    <location>
        <begin position="26"/>
        <end position="541"/>
    </location>
</feature>
<comment type="caution">
    <text evidence="12">The sequence shown here is derived from an EMBL/GenBank/DDBJ whole genome shotgun (WGS) entry which is preliminary data.</text>
</comment>
<accession>A0A4R3JQE7</accession>
<dbReference type="Gene3D" id="3.90.76.10">
    <property type="entry name" value="Dipeptide-binding Protein, Domain 1"/>
    <property type="match status" value="1"/>
</dbReference>
<dbReference type="GO" id="GO:0043190">
    <property type="term" value="C:ATP-binding cassette (ABC) transporter complex"/>
    <property type="evidence" value="ECO:0007669"/>
    <property type="project" value="InterPro"/>
</dbReference>
<protein>
    <recommendedName>
        <fullName evidence="5">Glutathione-binding protein GsiB</fullName>
    </recommendedName>
</protein>
<evidence type="ECO:0000256" key="6">
    <source>
        <dbReference type="ARBA" id="ARBA00022448"/>
    </source>
</evidence>
<dbReference type="GO" id="GO:0042938">
    <property type="term" value="P:dipeptide transport"/>
    <property type="evidence" value="ECO:0007669"/>
    <property type="project" value="TreeGrafter"/>
</dbReference>
<keyword evidence="7 10" id="KW-0732">Signal</keyword>
<comment type="subcellular location">
    <subcellularLocation>
        <location evidence="2">Cell membrane</location>
        <topology evidence="2">Lipid-anchor</topology>
    </subcellularLocation>
    <subcellularLocation>
        <location evidence="3">Periplasm</location>
    </subcellularLocation>
</comment>
<evidence type="ECO:0000256" key="10">
    <source>
        <dbReference type="SAM" id="SignalP"/>
    </source>
</evidence>
<dbReference type="Gene3D" id="3.40.190.10">
    <property type="entry name" value="Periplasmic binding protein-like II"/>
    <property type="match status" value="1"/>
</dbReference>
<dbReference type="InterPro" id="IPR039424">
    <property type="entry name" value="SBP_5"/>
</dbReference>
<organism evidence="12 13">
    <name type="scientific">Faecalimonas umbilicata</name>
    <dbReference type="NCBI Taxonomy" id="1912855"/>
    <lineage>
        <taxon>Bacteria</taxon>
        <taxon>Bacillati</taxon>
        <taxon>Bacillota</taxon>
        <taxon>Clostridia</taxon>
        <taxon>Lachnospirales</taxon>
        <taxon>Lachnospiraceae</taxon>
        <taxon>Faecalimonas</taxon>
    </lineage>
</organism>
<dbReference type="PROSITE" id="PS51257">
    <property type="entry name" value="PROKAR_LIPOPROTEIN"/>
    <property type="match status" value="1"/>
</dbReference>
<evidence type="ECO:0000256" key="5">
    <source>
        <dbReference type="ARBA" id="ARBA00017393"/>
    </source>
</evidence>
<keyword evidence="8" id="KW-0574">Periplasm</keyword>
<dbReference type="GO" id="GO:0030288">
    <property type="term" value="C:outer membrane-bounded periplasmic space"/>
    <property type="evidence" value="ECO:0007669"/>
    <property type="project" value="TreeGrafter"/>
</dbReference>
<dbReference type="Pfam" id="PF00496">
    <property type="entry name" value="SBP_bac_5"/>
    <property type="match status" value="1"/>
</dbReference>